<evidence type="ECO:0000313" key="2">
    <source>
        <dbReference type="EMBL" id="EEF43049.1"/>
    </source>
</evidence>
<dbReference type="EMBL" id="EQ973835">
    <property type="protein sequence ID" value="EEF43049.1"/>
    <property type="molecule type" value="Genomic_DNA"/>
</dbReference>
<reference evidence="3" key="1">
    <citation type="journal article" date="2010" name="Nat. Biotechnol.">
        <title>Draft genome sequence of the oilseed species Ricinus communis.</title>
        <authorList>
            <person name="Chan A.P."/>
            <person name="Crabtree J."/>
            <person name="Zhao Q."/>
            <person name="Lorenzi H."/>
            <person name="Orvis J."/>
            <person name="Puiu D."/>
            <person name="Melake-Berhan A."/>
            <person name="Jones K.M."/>
            <person name="Redman J."/>
            <person name="Chen G."/>
            <person name="Cahoon E.B."/>
            <person name="Gedil M."/>
            <person name="Stanke M."/>
            <person name="Haas B.J."/>
            <person name="Wortman J.R."/>
            <person name="Fraser-Liggett C.M."/>
            <person name="Ravel J."/>
            <person name="Rabinowicz P.D."/>
        </authorList>
    </citation>
    <scope>NUCLEOTIDE SEQUENCE [LARGE SCALE GENOMIC DNA]</scope>
    <source>
        <strain evidence="3">cv. Hale</strain>
    </source>
</reference>
<dbReference type="InterPro" id="IPR021899">
    <property type="entry name" value="DUF3511"/>
</dbReference>
<feature type="region of interest" description="Disordered" evidence="1">
    <location>
        <begin position="51"/>
        <end position="77"/>
    </location>
</feature>
<gene>
    <name evidence="2" type="ORF">RCOM_0999640</name>
</gene>
<name>B9RZL6_RICCO</name>
<dbReference type="PANTHER" id="PTHR33193:SF30">
    <property type="entry name" value="DUF3511 DOMAIN-CONTAINING PROTEIN"/>
    <property type="match status" value="1"/>
</dbReference>
<dbReference type="Proteomes" id="UP000008311">
    <property type="component" value="Unassembled WGS sequence"/>
</dbReference>
<dbReference type="OrthoDB" id="660385at2759"/>
<dbReference type="AlphaFoldDB" id="B9RZL6"/>
<dbReference type="OMA" id="EFRENNN"/>
<dbReference type="KEGG" id="rcu:8258775"/>
<organism evidence="2 3">
    <name type="scientific">Ricinus communis</name>
    <name type="common">Castor bean</name>
    <dbReference type="NCBI Taxonomy" id="3988"/>
    <lineage>
        <taxon>Eukaryota</taxon>
        <taxon>Viridiplantae</taxon>
        <taxon>Streptophyta</taxon>
        <taxon>Embryophyta</taxon>
        <taxon>Tracheophyta</taxon>
        <taxon>Spermatophyta</taxon>
        <taxon>Magnoliopsida</taxon>
        <taxon>eudicotyledons</taxon>
        <taxon>Gunneridae</taxon>
        <taxon>Pentapetalae</taxon>
        <taxon>rosids</taxon>
        <taxon>fabids</taxon>
        <taxon>Malpighiales</taxon>
        <taxon>Euphorbiaceae</taxon>
        <taxon>Acalyphoideae</taxon>
        <taxon>Acalypheae</taxon>
        <taxon>Ricinus</taxon>
    </lineage>
</organism>
<evidence type="ECO:0000313" key="3">
    <source>
        <dbReference type="Proteomes" id="UP000008311"/>
    </source>
</evidence>
<keyword evidence="3" id="KW-1185">Reference proteome</keyword>
<dbReference type="PANTHER" id="PTHR33193">
    <property type="entry name" value="DOMAIN PROTEIN, PUTATIVE (DUF3511)-RELATED"/>
    <property type="match status" value="1"/>
</dbReference>
<proteinExistence type="predicted"/>
<protein>
    <submittedName>
        <fullName evidence="2">Uncharacterized protein</fullName>
    </submittedName>
</protein>
<dbReference type="InParanoid" id="B9RZL6"/>
<accession>B9RZL6</accession>
<evidence type="ECO:0000256" key="1">
    <source>
        <dbReference type="SAM" id="MobiDB-lite"/>
    </source>
</evidence>
<dbReference type="Pfam" id="PF12023">
    <property type="entry name" value="DUF3511"/>
    <property type="match status" value="1"/>
</dbReference>
<dbReference type="eggNOG" id="ENOG502R2DI">
    <property type="taxonomic scope" value="Eukaryota"/>
</dbReference>
<sequence>MEEFRENNNVKEVEKSRDAHWRYCSEGYKYETVNRPSGDVNGRRSIHRYSKSTGSTWNYNKTNNQKNHTTRASSWSFTSDPELKRQRRVVKYKAYAVEGNMKTSLRNSFRWIKNKYCALVHGY</sequence>
<dbReference type="STRING" id="3988.B9RZL6"/>